<dbReference type="Proteomes" id="UP000294743">
    <property type="component" value="Unassembled WGS sequence"/>
</dbReference>
<sequence length="355" mass="39824">MSKICKGCGVTLQTENPNAIGFVQNMDQEYCKRCYRLSHYGDVMINMQQGIDNDALLQSVNALDALIVWVVDIMDFEASIIPGMNRHFMGKDILLVCTKSDLLPKTTSAGKMGNFIQNRLRTHGIQVVGIIAVPNLHKQEAQSVSDVEAAIAMYRKQRDVVMLGNANAGKSTLLNALMHSHDLTISHHPGTTLDLNPIPFDGYTLYDTPGMVNTKSYLTYVPETQLKDVMFHKEVNPKKFQLRQNQSLALAGYVRLDLFDCEDVSCVCYFSDRLAIHRSKAENADRLWSEHLGELLAPTIEEDASEMKKTSFTKKEDKIDIVIAGLGWFCIHGNVSRIDVYANKHVDVLLRKAMI</sequence>
<dbReference type="AlphaFoldDB" id="A0A4R8A785"/>
<dbReference type="Pfam" id="PF21516">
    <property type="entry name" value="YqeH-like_C"/>
    <property type="match status" value="1"/>
</dbReference>
<feature type="domain" description="NOA1/YqeH-like C-terminal" evidence="2">
    <location>
        <begin position="265"/>
        <end position="354"/>
    </location>
</feature>
<evidence type="ECO:0000259" key="2">
    <source>
        <dbReference type="Pfam" id="PF21516"/>
    </source>
</evidence>
<feature type="domain" description="G" evidence="1">
    <location>
        <begin position="160"/>
        <end position="213"/>
    </location>
</feature>
<dbReference type="PANTHER" id="PTHR46434:SF1">
    <property type="entry name" value="GENETIC INTERACTOR OF PROHIBITINS 3, MITOCHONDRIAL"/>
    <property type="match status" value="1"/>
</dbReference>
<proteinExistence type="predicted"/>
<reference evidence="3 4" key="1">
    <citation type="submission" date="2019-03" db="EMBL/GenBank/DDBJ databases">
        <title>Genomic Encyclopedia of Type Strains, Phase IV (KMG-IV): sequencing the most valuable type-strain genomes for metagenomic binning, comparative biology and taxonomic classification.</title>
        <authorList>
            <person name="Goeker M."/>
        </authorList>
    </citation>
    <scope>NUCLEOTIDE SEQUENCE [LARGE SCALE GENOMIC DNA]</scope>
    <source>
        <strain evidence="3 4">DSM 28867</strain>
    </source>
</reference>
<dbReference type="InterPro" id="IPR019988">
    <property type="entry name" value="GTP-bd_ribosome_bgen_YqeH"/>
</dbReference>
<dbReference type="OrthoDB" id="9773841at2"/>
<keyword evidence="4" id="KW-1185">Reference proteome</keyword>
<evidence type="ECO:0000313" key="3">
    <source>
        <dbReference type="EMBL" id="TDW26349.1"/>
    </source>
</evidence>
<dbReference type="RefSeq" id="WP_134167299.1">
    <property type="nucleotide sequence ID" value="NZ_SODD01000001.1"/>
</dbReference>
<organism evidence="3 4">
    <name type="scientific">Breznakia blatticola</name>
    <dbReference type="NCBI Taxonomy" id="1754012"/>
    <lineage>
        <taxon>Bacteria</taxon>
        <taxon>Bacillati</taxon>
        <taxon>Bacillota</taxon>
        <taxon>Erysipelotrichia</taxon>
        <taxon>Erysipelotrichales</taxon>
        <taxon>Erysipelotrichaceae</taxon>
        <taxon>Breznakia</taxon>
    </lineage>
</organism>
<dbReference type="InterPro" id="IPR027417">
    <property type="entry name" value="P-loop_NTPase"/>
</dbReference>
<dbReference type="NCBIfam" id="TIGR03597">
    <property type="entry name" value="GTPase_YqeH"/>
    <property type="match status" value="1"/>
</dbReference>
<protein>
    <submittedName>
        <fullName evidence="3">Uncharacterized protein</fullName>
    </submittedName>
</protein>
<dbReference type="EMBL" id="SODD01000001">
    <property type="protein sequence ID" value="TDW26349.1"/>
    <property type="molecule type" value="Genomic_DNA"/>
</dbReference>
<evidence type="ECO:0000259" key="1">
    <source>
        <dbReference type="Pfam" id="PF01926"/>
    </source>
</evidence>
<dbReference type="GO" id="GO:0005525">
    <property type="term" value="F:GTP binding"/>
    <property type="evidence" value="ECO:0007669"/>
    <property type="project" value="InterPro"/>
</dbReference>
<dbReference type="InterPro" id="IPR006073">
    <property type="entry name" value="GTP-bd"/>
</dbReference>
<dbReference type="PANTHER" id="PTHR46434">
    <property type="entry name" value="GENETIC INTERACTOR OF PROHIBITINS 3, MITOCHONDRIAL"/>
    <property type="match status" value="1"/>
</dbReference>
<dbReference type="CDD" id="cd01855">
    <property type="entry name" value="YqeH"/>
    <property type="match status" value="1"/>
</dbReference>
<dbReference type="SUPFAM" id="SSF52540">
    <property type="entry name" value="P-loop containing nucleoside triphosphate hydrolases"/>
    <property type="match status" value="1"/>
</dbReference>
<dbReference type="Gene3D" id="3.40.50.300">
    <property type="entry name" value="P-loop containing nucleotide triphosphate hydrolases"/>
    <property type="match status" value="1"/>
</dbReference>
<evidence type="ECO:0000313" key="4">
    <source>
        <dbReference type="Proteomes" id="UP000294743"/>
    </source>
</evidence>
<dbReference type="InterPro" id="IPR050896">
    <property type="entry name" value="Mito_lipid_metab_GTPase"/>
</dbReference>
<dbReference type="Pfam" id="PF01926">
    <property type="entry name" value="MMR_HSR1"/>
    <property type="match status" value="1"/>
</dbReference>
<gene>
    <name evidence="3" type="ORF">EDD63_10164</name>
</gene>
<name>A0A4R8A785_9FIRM</name>
<dbReference type="InterPro" id="IPR048422">
    <property type="entry name" value="NOA1/YqeH-like_C"/>
</dbReference>
<comment type="caution">
    <text evidence="3">The sequence shown here is derived from an EMBL/GenBank/DDBJ whole genome shotgun (WGS) entry which is preliminary data.</text>
</comment>
<accession>A0A4R8A785</accession>